<dbReference type="GO" id="GO:0007234">
    <property type="term" value="P:osmosensory signaling via phosphorelay pathway"/>
    <property type="evidence" value="ECO:0007669"/>
    <property type="project" value="TreeGrafter"/>
</dbReference>
<dbReference type="SUPFAM" id="SSF55874">
    <property type="entry name" value="ATPase domain of HSP90 chaperone/DNA topoisomerase II/histidine kinase"/>
    <property type="match status" value="1"/>
</dbReference>
<dbReference type="Gene3D" id="3.30.565.10">
    <property type="entry name" value="Histidine kinase-like ATPase, C-terminal domain"/>
    <property type="match status" value="1"/>
</dbReference>
<dbReference type="SMART" id="SM00388">
    <property type="entry name" value="HisKA"/>
    <property type="match status" value="1"/>
</dbReference>
<dbReference type="InterPro" id="IPR000014">
    <property type="entry name" value="PAS"/>
</dbReference>
<feature type="domain" description="Histidine kinase" evidence="7">
    <location>
        <begin position="166"/>
        <end position="379"/>
    </location>
</feature>
<proteinExistence type="predicted"/>
<dbReference type="SUPFAM" id="SSF47384">
    <property type="entry name" value="Homodimeric domain of signal transducing histidine kinase"/>
    <property type="match status" value="1"/>
</dbReference>
<dbReference type="GO" id="GO:0016020">
    <property type="term" value="C:membrane"/>
    <property type="evidence" value="ECO:0007669"/>
    <property type="project" value="UniProtKB-SubCell"/>
</dbReference>
<evidence type="ECO:0000256" key="2">
    <source>
        <dbReference type="ARBA" id="ARBA00012438"/>
    </source>
</evidence>
<dbReference type="InterPro" id="IPR003594">
    <property type="entry name" value="HATPase_dom"/>
</dbReference>
<dbReference type="SUPFAM" id="SSF55785">
    <property type="entry name" value="PYP-like sensor domain (PAS domain)"/>
    <property type="match status" value="1"/>
</dbReference>
<dbReference type="Gene3D" id="3.30.450.20">
    <property type="entry name" value="PAS domain"/>
    <property type="match status" value="1"/>
</dbReference>
<reference evidence="8 9" key="1">
    <citation type="submission" date="2019-01" db="EMBL/GenBank/DDBJ databases">
        <title>Altererythrobacter rhizovicinus sp. nov., isolated from the rhizosphere soil of Haloxylon ammodendron.</title>
        <authorList>
            <person name="Li H.-P."/>
            <person name="Gou J.-Y."/>
            <person name="Yao D."/>
            <person name="Han Q.-Q."/>
            <person name="Shao K.-Z."/>
            <person name="Zhao Q."/>
            <person name="Zhang J.-L."/>
        </authorList>
    </citation>
    <scope>NUCLEOTIDE SEQUENCE [LARGE SCALE GENOMIC DNA]</scope>
    <source>
        <strain evidence="8 9">AY-3R</strain>
    </source>
</reference>
<keyword evidence="9" id="KW-1185">Reference proteome</keyword>
<protein>
    <recommendedName>
        <fullName evidence="2">histidine kinase</fullName>
        <ecNumber evidence="2">2.7.13.3</ecNumber>
    </recommendedName>
</protein>
<dbReference type="InterPro" id="IPR035965">
    <property type="entry name" value="PAS-like_dom_sf"/>
</dbReference>
<dbReference type="InterPro" id="IPR050351">
    <property type="entry name" value="BphY/WalK/GraS-like"/>
</dbReference>
<dbReference type="PRINTS" id="PR00344">
    <property type="entry name" value="BCTRLSENSOR"/>
</dbReference>
<sequence length="380" mass="41534">MKSPQQSAPLSESVPTEDLADLYENAPCGYLSLSPHGRIVKVNTTLANWLDTPAERLLNRTIHELLSVGGRIAYETHLAPLLRMQGFVFEIALDLVQRDGRKVPVLANATERRDDSGHHIFTRLTLFKAVDRRTYERSLLEARIRAETVAKAEQETAALREQFIAVLGHDLRNPLAALAAGVRMLTEREALSERGIRVAKEMGSTVARASALVDNLLDFARGRLGEGLTLSRESEVPIEPILEQVVAEIQAVHPERAIITEFAIEGPIACDPARIGQLAANLLSNAVTHGAADAPIRVQAFTKDAHFVFSVANGGDPIPLAARERLFQPFARGDVRKSQNGLGLGLFIVSEIARAHGGTVGVKSSDEETRFTFTMPLEHE</sequence>
<gene>
    <name evidence="8" type="ORF">ETX26_06405</name>
</gene>
<evidence type="ECO:0000256" key="1">
    <source>
        <dbReference type="ARBA" id="ARBA00000085"/>
    </source>
</evidence>
<dbReference type="GO" id="GO:0000156">
    <property type="term" value="F:phosphorelay response regulator activity"/>
    <property type="evidence" value="ECO:0007669"/>
    <property type="project" value="TreeGrafter"/>
</dbReference>
<dbReference type="GO" id="GO:0000155">
    <property type="term" value="F:phosphorelay sensor kinase activity"/>
    <property type="evidence" value="ECO:0007669"/>
    <property type="project" value="InterPro"/>
</dbReference>
<dbReference type="InterPro" id="IPR004358">
    <property type="entry name" value="Sig_transdc_His_kin-like_C"/>
</dbReference>
<evidence type="ECO:0000256" key="4">
    <source>
        <dbReference type="ARBA" id="ARBA00022679"/>
    </source>
</evidence>
<dbReference type="EMBL" id="SDPV01000001">
    <property type="protein sequence ID" value="RXZ66324.1"/>
    <property type="molecule type" value="Genomic_DNA"/>
</dbReference>
<keyword evidence="3" id="KW-0597">Phosphoprotein</keyword>
<dbReference type="InterPro" id="IPR005467">
    <property type="entry name" value="His_kinase_dom"/>
</dbReference>
<dbReference type="PANTHER" id="PTHR42878">
    <property type="entry name" value="TWO-COMPONENT HISTIDINE KINASE"/>
    <property type="match status" value="1"/>
</dbReference>
<dbReference type="InterPro" id="IPR003661">
    <property type="entry name" value="HisK_dim/P_dom"/>
</dbReference>
<dbReference type="Gene3D" id="1.10.287.130">
    <property type="match status" value="1"/>
</dbReference>
<dbReference type="SMART" id="SM00091">
    <property type="entry name" value="PAS"/>
    <property type="match status" value="1"/>
</dbReference>
<dbReference type="CDD" id="cd00130">
    <property type="entry name" value="PAS"/>
    <property type="match status" value="1"/>
</dbReference>
<name>A0A4Q2KLX5_9SPHN</name>
<evidence type="ECO:0000256" key="3">
    <source>
        <dbReference type="ARBA" id="ARBA00022553"/>
    </source>
</evidence>
<organism evidence="8 9">
    <name type="scientific">Pelagerythrobacter rhizovicinus</name>
    <dbReference type="NCBI Taxonomy" id="2268576"/>
    <lineage>
        <taxon>Bacteria</taxon>
        <taxon>Pseudomonadati</taxon>
        <taxon>Pseudomonadota</taxon>
        <taxon>Alphaproteobacteria</taxon>
        <taxon>Sphingomonadales</taxon>
        <taxon>Erythrobacteraceae</taxon>
        <taxon>Pelagerythrobacter</taxon>
    </lineage>
</organism>
<dbReference type="EC" id="2.7.13.3" evidence="2"/>
<dbReference type="PANTHER" id="PTHR42878:SF13">
    <property type="entry name" value="HISTIDINE KINASE"/>
    <property type="match status" value="1"/>
</dbReference>
<dbReference type="InterPro" id="IPR036890">
    <property type="entry name" value="HATPase_C_sf"/>
</dbReference>
<dbReference type="PROSITE" id="PS50109">
    <property type="entry name" value="HIS_KIN"/>
    <property type="match status" value="1"/>
</dbReference>
<dbReference type="InterPro" id="IPR036097">
    <property type="entry name" value="HisK_dim/P_sf"/>
</dbReference>
<dbReference type="Pfam" id="PF13426">
    <property type="entry name" value="PAS_9"/>
    <property type="match status" value="1"/>
</dbReference>
<dbReference type="Pfam" id="PF00512">
    <property type="entry name" value="HisKA"/>
    <property type="match status" value="1"/>
</dbReference>
<dbReference type="GO" id="GO:0030295">
    <property type="term" value="F:protein kinase activator activity"/>
    <property type="evidence" value="ECO:0007669"/>
    <property type="project" value="TreeGrafter"/>
</dbReference>
<comment type="catalytic activity">
    <reaction evidence="1">
        <text>ATP + protein L-histidine = ADP + protein N-phospho-L-histidine.</text>
        <dbReference type="EC" id="2.7.13.3"/>
    </reaction>
</comment>
<evidence type="ECO:0000256" key="6">
    <source>
        <dbReference type="ARBA" id="ARBA00023136"/>
    </source>
</evidence>
<evidence type="ECO:0000313" key="9">
    <source>
        <dbReference type="Proteomes" id="UP000293623"/>
    </source>
</evidence>
<comment type="caution">
    <text evidence="8">The sequence shown here is derived from an EMBL/GenBank/DDBJ whole genome shotgun (WGS) entry which is preliminary data.</text>
</comment>
<evidence type="ECO:0000256" key="5">
    <source>
        <dbReference type="ARBA" id="ARBA00022777"/>
    </source>
</evidence>
<dbReference type="Proteomes" id="UP000293623">
    <property type="component" value="Unassembled WGS sequence"/>
</dbReference>
<dbReference type="CDD" id="cd00082">
    <property type="entry name" value="HisKA"/>
    <property type="match status" value="1"/>
</dbReference>
<accession>A0A4Q2KLX5</accession>
<dbReference type="Pfam" id="PF02518">
    <property type="entry name" value="HATPase_c"/>
    <property type="match status" value="1"/>
</dbReference>
<keyword evidence="4" id="KW-0808">Transferase</keyword>
<keyword evidence="6" id="KW-0472">Membrane</keyword>
<dbReference type="CDD" id="cd00075">
    <property type="entry name" value="HATPase"/>
    <property type="match status" value="1"/>
</dbReference>
<dbReference type="AlphaFoldDB" id="A0A4Q2KLX5"/>
<keyword evidence="5" id="KW-0418">Kinase</keyword>
<dbReference type="OrthoDB" id="9795133at2"/>
<evidence type="ECO:0000259" key="7">
    <source>
        <dbReference type="PROSITE" id="PS50109"/>
    </source>
</evidence>
<dbReference type="SMART" id="SM00387">
    <property type="entry name" value="HATPase_c"/>
    <property type="match status" value="1"/>
</dbReference>
<evidence type="ECO:0000313" key="8">
    <source>
        <dbReference type="EMBL" id="RXZ66324.1"/>
    </source>
</evidence>